<sequence length="39" mass="4981">MWPRLRRRLRRIKKRLAFAGRLRYMNLRMLPSRHFPSRS</sequence>
<dbReference type="KEGG" id="sfd:USDA257_c13400"/>
<accession>I3X225</accession>
<reference evidence="1 2" key="1">
    <citation type="journal article" date="2012" name="J. Bacteriol.">
        <title>Complete genome sequence of the broad-host-range strain Sinorhizobium fredii USDA257.</title>
        <authorList>
            <person name="Schuldes J."/>
            <person name="Rodriguez Orbegoso M."/>
            <person name="Schmeisser C."/>
            <person name="Krishnan H.B."/>
            <person name="Daniel R."/>
            <person name="Streit W.R."/>
        </authorList>
    </citation>
    <scope>NUCLEOTIDE SEQUENCE [LARGE SCALE GENOMIC DNA]</scope>
    <source>
        <strain evidence="1 2">USDA 257</strain>
    </source>
</reference>
<dbReference type="HOGENOM" id="CLU_3317039_0_0_5"/>
<name>I3X225_SINF2</name>
<protein>
    <submittedName>
        <fullName evidence="1">Uncharacterized protein</fullName>
    </submittedName>
</protein>
<dbReference type="STRING" id="1185652.USDA257_c13400"/>
<organism evidence="1 2">
    <name type="scientific">Sinorhizobium fredii (strain USDA 257)</name>
    <dbReference type="NCBI Taxonomy" id="1185652"/>
    <lineage>
        <taxon>Bacteria</taxon>
        <taxon>Pseudomonadati</taxon>
        <taxon>Pseudomonadota</taxon>
        <taxon>Alphaproteobacteria</taxon>
        <taxon>Hyphomicrobiales</taxon>
        <taxon>Rhizobiaceae</taxon>
        <taxon>Sinorhizobium/Ensifer group</taxon>
        <taxon>Sinorhizobium</taxon>
    </lineage>
</organism>
<gene>
    <name evidence="1" type="ORF">USDA257_c13400</name>
</gene>
<dbReference type="AlphaFoldDB" id="I3X225"/>
<proteinExistence type="predicted"/>
<evidence type="ECO:0000313" key="2">
    <source>
        <dbReference type="Proteomes" id="UP000006180"/>
    </source>
</evidence>
<dbReference type="Proteomes" id="UP000006180">
    <property type="component" value="Chromosome"/>
</dbReference>
<evidence type="ECO:0000313" key="1">
    <source>
        <dbReference type="EMBL" id="AFL49931.1"/>
    </source>
</evidence>
<dbReference type="EMBL" id="CP003563">
    <property type="protein sequence ID" value="AFL49931.1"/>
    <property type="molecule type" value="Genomic_DNA"/>
</dbReference>